<accession>A0AAU7NW18</accession>
<dbReference type="EMBL" id="CP157743">
    <property type="protein sequence ID" value="XBS20751.1"/>
    <property type="molecule type" value="Genomic_DNA"/>
</dbReference>
<dbReference type="PANTHER" id="PTHR30329">
    <property type="entry name" value="STATOR ELEMENT OF FLAGELLAR MOTOR COMPLEX"/>
    <property type="match status" value="1"/>
</dbReference>
<evidence type="ECO:0000256" key="5">
    <source>
        <dbReference type="SAM" id="Coils"/>
    </source>
</evidence>
<sequence>MKSNLFIQGTITILFVNMTLLSGCATEPLPALEEARQEVTQARNDPNVAENAPVALYDAEQSLKEADQLWEAQKDEDEVEHLAYLTKGKVAIAKYTAQRKVADDQLKVLENTRKKLILETRKNEVKEARKEVQSLEEQLKDLKAKKTDRGLVVTIGDVLFDTGKADLKSGALQNLYRLVTALKAYETRNVLIEGHTDNVGSEEYNINLSRQRAQAVANFLLSNGIEASRVITQGYGEAYPASSNNTAIGRQQNRRVEIIILDEGESHEKYLRH</sequence>
<dbReference type="RefSeq" id="WP_349431752.1">
    <property type="nucleotide sequence ID" value="NZ_CP157743.1"/>
</dbReference>
<feature type="coiled-coil region" evidence="5">
    <location>
        <begin position="92"/>
        <end position="145"/>
    </location>
</feature>
<organism evidence="7 8">
    <name type="scientific">Methylomarinum roseum</name>
    <dbReference type="NCBI Taxonomy" id="3067653"/>
    <lineage>
        <taxon>Bacteria</taxon>
        <taxon>Pseudomonadati</taxon>
        <taxon>Pseudomonadota</taxon>
        <taxon>Gammaproteobacteria</taxon>
        <taxon>Methylococcales</taxon>
        <taxon>Methylococcaceae</taxon>
        <taxon>Methylomarinum</taxon>
    </lineage>
</organism>
<keyword evidence="5" id="KW-0175">Coiled coil</keyword>
<dbReference type="PROSITE" id="PS51257">
    <property type="entry name" value="PROKAR_LIPOPROTEIN"/>
    <property type="match status" value="1"/>
</dbReference>
<protein>
    <submittedName>
        <fullName evidence="7">OmpA family protein</fullName>
    </submittedName>
</protein>
<dbReference type="InterPro" id="IPR025511">
    <property type="entry name" value="DUF4398"/>
</dbReference>
<dbReference type="Gene3D" id="3.30.1330.60">
    <property type="entry name" value="OmpA-like domain"/>
    <property type="match status" value="1"/>
</dbReference>
<dbReference type="InterPro" id="IPR006664">
    <property type="entry name" value="OMP_bac"/>
</dbReference>
<dbReference type="Proteomes" id="UP001225378">
    <property type="component" value="Chromosome"/>
</dbReference>
<feature type="domain" description="OmpA-like" evidence="6">
    <location>
        <begin position="147"/>
        <end position="264"/>
    </location>
</feature>
<comment type="subcellular location">
    <subcellularLocation>
        <location evidence="1">Cell outer membrane</location>
    </subcellularLocation>
</comment>
<dbReference type="InterPro" id="IPR050330">
    <property type="entry name" value="Bact_OuterMem_StrucFunc"/>
</dbReference>
<dbReference type="InterPro" id="IPR006665">
    <property type="entry name" value="OmpA-like"/>
</dbReference>
<reference evidence="7 8" key="1">
    <citation type="journal article" date="2024" name="Microbiology">
        <title>Methylomarinum rosea sp. nov., a novel halophilic methanotrophic bacterium from the hypersaline Lake Elton.</title>
        <authorList>
            <person name="Suleimanov R.Z."/>
            <person name="Oshkin I.Y."/>
            <person name="Danilova O.V."/>
            <person name="Suzina N.E."/>
            <person name="Dedysh S.N."/>
        </authorList>
    </citation>
    <scope>NUCLEOTIDE SEQUENCE [LARGE SCALE GENOMIC DNA]</scope>
    <source>
        <strain evidence="7 8">Ch1-1</strain>
    </source>
</reference>
<keyword evidence="3" id="KW-0998">Cell outer membrane</keyword>
<dbReference type="GO" id="GO:0009279">
    <property type="term" value="C:cell outer membrane"/>
    <property type="evidence" value="ECO:0007669"/>
    <property type="project" value="UniProtKB-SubCell"/>
</dbReference>
<dbReference type="InterPro" id="IPR036737">
    <property type="entry name" value="OmpA-like_sf"/>
</dbReference>
<evidence type="ECO:0000313" key="8">
    <source>
        <dbReference type="Proteomes" id="UP001225378"/>
    </source>
</evidence>
<proteinExistence type="predicted"/>
<gene>
    <name evidence="7" type="ORF">Q9L42_001060</name>
</gene>
<dbReference type="CDD" id="cd07185">
    <property type="entry name" value="OmpA_C-like"/>
    <property type="match status" value="1"/>
</dbReference>
<dbReference type="SUPFAM" id="SSF103088">
    <property type="entry name" value="OmpA-like"/>
    <property type="match status" value="1"/>
</dbReference>
<evidence type="ECO:0000313" key="7">
    <source>
        <dbReference type="EMBL" id="XBS20751.1"/>
    </source>
</evidence>
<dbReference type="PANTHER" id="PTHR30329:SF21">
    <property type="entry name" value="LIPOPROTEIN YIAD-RELATED"/>
    <property type="match status" value="1"/>
</dbReference>
<dbReference type="PROSITE" id="PS51123">
    <property type="entry name" value="OMPA_2"/>
    <property type="match status" value="1"/>
</dbReference>
<evidence type="ECO:0000256" key="1">
    <source>
        <dbReference type="ARBA" id="ARBA00004442"/>
    </source>
</evidence>
<evidence type="ECO:0000256" key="3">
    <source>
        <dbReference type="ARBA" id="ARBA00023237"/>
    </source>
</evidence>
<evidence type="ECO:0000259" key="6">
    <source>
        <dbReference type="PROSITE" id="PS51123"/>
    </source>
</evidence>
<evidence type="ECO:0000256" key="4">
    <source>
        <dbReference type="PROSITE-ProRule" id="PRU00473"/>
    </source>
</evidence>
<dbReference type="Pfam" id="PF14346">
    <property type="entry name" value="DUF4398"/>
    <property type="match status" value="1"/>
</dbReference>
<dbReference type="Pfam" id="PF00691">
    <property type="entry name" value="OmpA"/>
    <property type="match status" value="1"/>
</dbReference>
<keyword evidence="8" id="KW-1185">Reference proteome</keyword>
<keyword evidence="2 4" id="KW-0472">Membrane</keyword>
<dbReference type="AlphaFoldDB" id="A0AAU7NW18"/>
<dbReference type="KEGG" id="mech:Q9L42_001060"/>
<name>A0AAU7NW18_9GAMM</name>
<evidence type="ECO:0000256" key="2">
    <source>
        <dbReference type="ARBA" id="ARBA00023136"/>
    </source>
</evidence>
<dbReference type="PRINTS" id="PR01021">
    <property type="entry name" value="OMPADOMAIN"/>
</dbReference>